<accession>A0A7S1KPC9</accession>
<dbReference type="InterPro" id="IPR029499">
    <property type="entry name" value="PduO-typ"/>
</dbReference>
<comment type="similarity">
    <text evidence="1 10">Belongs to the Cob(I)alamin adenosyltransferase family.</text>
</comment>
<evidence type="ECO:0000256" key="10">
    <source>
        <dbReference type="RuleBase" id="RU366026"/>
    </source>
</evidence>
<proteinExistence type="inferred from homology"/>
<dbReference type="PANTHER" id="PTHR12213:SF0">
    <property type="entry name" value="CORRINOID ADENOSYLTRANSFERASE MMAB"/>
    <property type="match status" value="1"/>
</dbReference>
<evidence type="ECO:0000256" key="4">
    <source>
        <dbReference type="ARBA" id="ARBA00022741"/>
    </source>
</evidence>
<organism evidence="13">
    <name type="scientific">Percolomonas cosmopolitus</name>
    <dbReference type="NCBI Taxonomy" id="63605"/>
    <lineage>
        <taxon>Eukaryota</taxon>
        <taxon>Discoba</taxon>
        <taxon>Heterolobosea</taxon>
        <taxon>Tetramitia</taxon>
        <taxon>Eutetramitia</taxon>
        <taxon>Percolomonadidae</taxon>
        <taxon>Percolomonas</taxon>
    </lineage>
</organism>
<dbReference type="GO" id="GO:0009235">
    <property type="term" value="P:cobalamin metabolic process"/>
    <property type="evidence" value="ECO:0007669"/>
    <property type="project" value="UniProtKB-ARBA"/>
</dbReference>
<dbReference type="AlphaFoldDB" id="A0A7S1KPC9"/>
<keyword evidence="4 10" id="KW-0547">Nucleotide-binding</keyword>
<evidence type="ECO:0000313" key="13">
    <source>
        <dbReference type="EMBL" id="CAD9079841.1"/>
    </source>
</evidence>
<dbReference type="EMBL" id="HBGD01003761">
    <property type="protein sequence ID" value="CAD9079841.1"/>
    <property type="molecule type" value="Transcribed_RNA"/>
</dbReference>
<feature type="compositionally biased region" description="Basic and acidic residues" evidence="11">
    <location>
        <begin position="112"/>
        <end position="142"/>
    </location>
</feature>
<protein>
    <recommendedName>
        <fullName evidence="8">Corrinoid adenosyltransferase MMAB</fullName>
    </recommendedName>
    <alternativeName>
        <fullName evidence="9">ATP:co(I)rrinoid adenosyltransferase MMAB</fullName>
    </alternativeName>
</protein>
<feature type="region of interest" description="Disordered" evidence="11">
    <location>
        <begin position="110"/>
        <end position="142"/>
    </location>
</feature>
<dbReference type="FunFam" id="1.20.1200.10:FF:000001">
    <property type="entry name" value="Cob(I)yrinic acid a,c-diamide adenosyltransferase"/>
    <property type="match status" value="1"/>
</dbReference>
<dbReference type="SUPFAM" id="SSF89028">
    <property type="entry name" value="Cobalamin adenosyltransferase-like"/>
    <property type="match status" value="2"/>
</dbReference>
<gene>
    <name evidence="13" type="ORF">PCOS0759_LOCUS3081</name>
</gene>
<evidence type="ECO:0000256" key="8">
    <source>
        <dbReference type="ARBA" id="ARBA00071654"/>
    </source>
</evidence>
<feature type="domain" description="Cobalamin adenosyltransferase-like" evidence="12">
    <location>
        <begin position="151"/>
        <end position="270"/>
    </location>
</feature>
<dbReference type="GO" id="GO:0008817">
    <property type="term" value="F:corrinoid adenosyltransferase activity"/>
    <property type="evidence" value="ECO:0007669"/>
    <property type="project" value="TreeGrafter"/>
</dbReference>
<evidence type="ECO:0000256" key="2">
    <source>
        <dbReference type="ARBA" id="ARBA00011233"/>
    </source>
</evidence>
<comment type="catalytic activity">
    <reaction evidence="6">
        <text>cob(I)alamin-[corrinoid adenosyltransferase] + ATP = apo-[corrinoid adenosyltransferase] + adenosylcob(III)alamin + triphosphate</text>
        <dbReference type="Rhea" id="RHEA:56796"/>
        <dbReference type="Rhea" id="RHEA-COMP:14743"/>
        <dbReference type="Rhea" id="RHEA-COMP:14744"/>
        <dbReference type="ChEBI" id="CHEBI:18036"/>
        <dbReference type="ChEBI" id="CHEBI:18408"/>
        <dbReference type="ChEBI" id="CHEBI:30616"/>
        <dbReference type="ChEBI" id="CHEBI:60488"/>
        <dbReference type="ChEBI" id="CHEBI:83228"/>
    </reaction>
    <physiologicalReaction direction="left-to-right" evidence="6">
        <dbReference type="Rhea" id="RHEA:56797"/>
    </physiologicalReaction>
</comment>
<keyword evidence="3 10" id="KW-0808">Transferase</keyword>
<dbReference type="InterPro" id="IPR036451">
    <property type="entry name" value="CblAdoTrfase-like_sf"/>
</dbReference>
<dbReference type="InterPro" id="IPR016030">
    <property type="entry name" value="CblAdoTrfase-like"/>
</dbReference>
<comment type="function">
    <text evidence="7">Converts cob(I)alamin to adenosylcobalamin (adenosylcob(III)alamin), a coenzyme for methylmalonyl-CoA mutase, therefore participates in the final step of the vitamin B12 conversion. Generates adenosylcobalamin (AdoCbl) and directly delivers the cofactor to MUT in a transfer that is stimulated by ATP-binding to MMAB and gated by MMAA.</text>
</comment>
<evidence type="ECO:0000256" key="5">
    <source>
        <dbReference type="ARBA" id="ARBA00022840"/>
    </source>
</evidence>
<dbReference type="GO" id="GO:0005524">
    <property type="term" value="F:ATP binding"/>
    <property type="evidence" value="ECO:0007669"/>
    <property type="project" value="UniProtKB-UniRule"/>
</dbReference>
<evidence type="ECO:0000256" key="9">
    <source>
        <dbReference type="ARBA" id="ARBA00075216"/>
    </source>
</evidence>
<evidence type="ECO:0000256" key="11">
    <source>
        <dbReference type="SAM" id="MobiDB-lite"/>
    </source>
</evidence>
<comment type="subunit">
    <text evidence="2">Homotrimer.</text>
</comment>
<reference evidence="13" key="1">
    <citation type="submission" date="2021-01" db="EMBL/GenBank/DDBJ databases">
        <authorList>
            <person name="Corre E."/>
            <person name="Pelletier E."/>
            <person name="Niang G."/>
            <person name="Scheremetjew M."/>
            <person name="Finn R."/>
            <person name="Kale V."/>
            <person name="Holt S."/>
            <person name="Cochrane G."/>
            <person name="Meng A."/>
            <person name="Brown T."/>
            <person name="Cohen L."/>
        </authorList>
    </citation>
    <scope>NUCLEOTIDE SEQUENCE</scope>
    <source>
        <strain evidence="13">WS</strain>
    </source>
</reference>
<evidence type="ECO:0000256" key="3">
    <source>
        <dbReference type="ARBA" id="ARBA00022679"/>
    </source>
</evidence>
<evidence type="ECO:0000256" key="1">
    <source>
        <dbReference type="ARBA" id="ARBA00007487"/>
    </source>
</evidence>
<keyword evidence="5 10" id="KW-0067">ATP-binding</keyword>
<evidence type="ECO:0000256" key="6">
    <source>
        <dbReference type="ARBA" id="ARBA00051988"/>
    </source>
</evidence>
<evidence type="ECO:0000259" key="12">
    <source>
        <dbReference type="Pfam" id="PF01923"/>
    </source>
</evidence>
<evidence type="ECO:0000256" key="7">
    <source>
        <dbReference type="ARBA" id="ARBA00056747"/>
    </source>
</evidence>
<dbReference type="Pfam" id="PF01923">
    <property type="entry name" value="Cob_adeno_trans"/>
    <property type="match status" value="1"/>
</dbReference>
<feature type="region of interest" description="Disordered" evidence="11">
    <location>
        <begin position="47"/>
        <end position="73"/>
    </location>
</feature>
<name>A0A7S1KPC9_9EUKA</name>
<dbReference type="NCBIfam" id="TIGR00636">
    <property type="entry name" value="PduO_Nterm"/>
    <property type="match status" value="1"/>
</dbReference>
<sequence>MKSSSFHTKTFSTLFKLRNTSRSGGVPLMRHSNLCILHPFAESRATRQPFSTETHPKIYTKTGDKGTSSLFSGERTSKSSTYFAALGDVDELNGMLGVVREYAEQLRSTMARGEESAVRHSNEQRTADEEDHAKEDAAKDRDVTQNAKVHLDAILAHLPQIQSRLLDCGSSLATPPSSSPESYLALVKFAPEHISQLEEWIDAWEEKLPALRRFILPSGGVTASHLHVARSIARRAERSIVALRETGDLDEDVMRYMNRLSDYLFVAARVMARCEAKEEVSYKKQRERKNRRRRLDEQPKSAL</sequence>
<dbReference type="PANTHER" id="PTHR12213">
    <property type="entry name" value="CORRINOID ADENOSYLTRANSFERASE"/>
    <property type="match status" value="1"/>
</dbReference>
<dbReference type="Gene3D" id="1.20.1200.10">
    <property type="entry name" value="Cobalamin adenosyltransferase-like"/>
    <property type="match status" value="1"/>
</dbReference>